<dbReference type="Gene3D" id="2.20.28.30">
    <property type="entry name" value="RNA polymerase ii, chain L"/>
    <property type="match status" value="1"/>
</dbReference>
<evidence type="ECO:0000256" key="1">
    <source>
        <dbReference type="SAM" id="Phobius"/>
    </source>
</evidence>
<dbReference type="RefSeq" id="WP_317940728.1">
    <property type="nucleotide sequence ID" value="NZ_JAUBDJ010000005.1"/>
</dbReference>
<proteinExistence type="predicted"/>
<keyword evidence="1" id="KW-0812">Transmembrane</keyword>
<dbReference type="AlphaFoldDB" id="A0AAW9A9H8"/>
<keyword evidence="3" id="KW-1185">Reference proteome</keyword>
<evidence type="ECO:0000313" key="3">
    <source>
        <dbReference type="Proteomes" id="UP001271648"/>
    </source>
</evidence>
<name>A0AAW9A9H8_9BACL</name>
<reference evidence="2 3" key="1">
    <citation type="submission" date="2023-06" db="EMBL/GenBank/DDBJ databases">
        <title>Sporosarcina sp. nov., isolated from Korean traditional fermented seafood 'Jeotgal'.</title>
        <authorList>
            <person name="Yang A.I."/>
            <person name="Shin N.-R."/>
        </authorList>
    </citation>
    <scope>NUCLEOTIDE SEQUENCE [LARGE SCALE GENOMIC DNA]</scope>
    <source>
        <strain evidence="2 3">KCTC43456</strain>
    </source>
</reference>
<dbReference type="Proteomes" id="UP001271648">
    <property type="component" value="Unassembled WGS sequence"/>
</dbReference>
<protein>
    <recommendedName>
        <fullName evidence="4">Replication restart DNA helicase PriA</fullName>
    </recommendedName>
</protein>
<dbReference type="EMBL" id="JAUBDJ010000005">
    <property type="protein sequence ID" value="MDW0117278.1"/>
    <property type="molecule type" value="Genomic_DNA"/>
</dbReference>
<gene>
    <name evidence="2" type="ORF">QTL97_10055</name>
</gene>
<comment type="caution">
    <text evidence="2">The sequence shown here is derived from an EMBL/GenBank/DDBJ whole genome shotgun (WGS) entry which is preliminary data.</text>
</comment>
<organism evidence="2 3">
    <name type="scientific">Sporosarcina thermotolerans</name>
    <dbReference type="NCBI Taxonomy" id="633404"/>
    <lineage>
        <taxon>Bacteria</taxon>
        <taxon>Bacillati</taxon>
        <taxon>Bacillota</taxon>
        <taxon>Bacilli</taxon>
        <taxon>Bacillales</taxon>
        <taxon>Caryophanaceae</taxon>
        <taxon>Sporosarcina</taxon>
    </lineage>
</organism>
<dbReference type="PANTHER" id="PTHR37826:SF3">
    <property type="entry name" value="J DOMAIN-CONTAINING PROTEIN"/>
    <property type="match status" value="1"/>
</dbReference>
<feature type="transmembrane region" description="Helical" evidence="1">
    <location>
        <begin position="350"/>
        <end position="370"/>
    </location>
</feature>
<accession>A0AAW9A9H8</accession>
<keyword evidence="1" id="KW-0472">Membrane</keyword>
<evidence type="ECO:0008006" key="4">
    <source>
        <dbReference type="Google" id="ProtNLM"/>
    </source>
</evidence>
<keyword evidence="1" id="KW-1133">Transmembrane helix</keyword>
<dbReference type="PANTHER" id="PTHR37826">
    <property type="entry name" value="FLOTILLIN BAND_7_5 DOMAIN PROTEIN"/>
    <property type="match status" value="1"/>
</dbReference>
<evidence type="ECO:0000313" key="2">
    <source>
        <dbReference type="EMBL" id="MDW0117278.1"/>
    </source>
</evidence>
<sequence>MTKLDNADDFMDENKHEDTEVNQCASCGGNAVYDPDTRGLKCPFCGTEVEIEATRENTTEHDYLDALDKADHSWGDEKRVFKCDNCGAETLLDKDKVADFCTFCGSSHITVTENDAGIKPALVIPFHISKDEAVNKFKKWIAKRYFAPSKLKHNYELQKINGAYIPYWTFDSDTDSDYTVKIGTYYYVMETRTVHRDGKTEQITEQVRKIRWRTKRGNYQKFYDDVLVKASKNVASGLIDRVEPFQLSGLLDYRTEYLSGFLAERYSISLKNGWYSARDIIDSRIRNGILRKETGDEVRIVNVQTNYDGITFKHILLPMWISSFNYNNKVYRFLVNGQTGKVSGHAPVSVWKISIIVMLLALVVGVVYFFKDYM</sequence>